<evidence type="ECO:0000256" key="1">
    <source>
        <dbReference type="SAM" id="MobiDB-lite"/>
    </source>
</evidence>
<name>A0A699LAC6_TANCI</name>
<proteinExistence type="predicted"/>
<accession>A0A699LAC6</accession>
<feature type="compositionally biased region" description="Basic and acidic residues" evidence="1">
    <location>
        <begin position="107"/>
        <end position="116"/>
    </location>
</feature>
<protein>
    <submittedName>
        <fullName evidence="2">Uncharacterized protein</fullName>
    </submittedName>
</protein>
<feature type="non-terminal residue" evidence="2">
    <location>
        <position position="1"/>
    </location>
</feature>
<organism evidence="2">
    <name type="scientific">Tanacetum cinerariifolium</name>
    <name type="common">Dalmatian daisy</name>
    <name type="synonym">Chrysanthemum cinerariifolium</name>
    <dbReference type="NCBI Taxonomy" id="118510"/>
    <lineage>
        <taxon>Eukaryota</taxon>
        <taxon>Viridiplantae</taxon>
        <taxon>Streptophyta</taxon>
        <taxon>Embryophyta</taxon>
        <taxon>Tracheophyta</taxon>
        <taxon>Spermatophyta</taxon>
        <taxon>Magnoliopsida</taxon>
        <taxon>eudicotyledons</taxon>
        <taxon>Gunneridae</taxon>
        <taxon>Pentapetalae</taxon>
        <taxon>asterids</taxon>
        <taxon>campanulids</taxon>
        <taxon>Asterales</taxon>
        <taxon>Asteraceae</taxon>
        <taxon>Asteroideae</taxon>
        <taxon>Anthemideae</taxon>
        <taxon>Anthemidinae</taxon>
        <taxon>Tanacetum</taxon>
    </lineage>
</organism>
<evidence type="ECO:0000313" key="2">
    <source>
        <dbReference type="EMBL" id="GFB33189.1"/>
    </source>
</evidence>
<gene>
    <name evidence="2" type="ORF">Tci_705160</name>
</gene>
<dbReference type="AlphaFoldDB" id="A0A699LAC6"/>
<feature type="compositionally biased region" description="Polar residues" evidence="1">
    <location>
        <begin position="86"/>
        <end position="97"/>
    </location>
</feature>
<feature type="region of interest" description="Disordered" evidence="1">
    <location>
        <begin position="86"/>
        <end position="120"/>
    </location>
</feature>
<reference evidence="2" key="1">
    <citation type="journal article" date="2019" name="Sci. Rep.">
        <title>Draft genome of Tanacetum cinerariifolium, the natural source of mosquito coil.</title>
        <authorList>
            <person name="Yamashiro T."/>
            <person name="Shiraishi A."/>
            <person name="Satake H."/>
            <person name="Nakayama K."/>
        </authorList>
    </citation>
    <scope>NUCLEOTIDE SEQUENCE</scope>
</reference>
<comment type="caution">
    <text evidence="2">The sequence shown here is derived from an EMBL/GenBank/DDBJ whole genome shotgun (WGS) entry which is preliminary data.</text>
</comment>
<dbReference type="EMBL" id="BKCJ010603913">
    <property type="protein sequence ID" value="GFB33189.1"/>
    <property type="molecule type" value="Genomic_DNA"/>
</dbReference>
<sequence length="216" mass="24704">VSNTRRQQTKETYHILFDESPDAIKFTKPLIDNINISDFKRYPPDEYLHPYKPSQRYQVNSNDMSSIEPYEIPKPIVIETDISSDQNCQADHNNHPVQDNEILNDDQSEHSNHTNDDQIIDNLPNTEYIQISKHLSFPNVKDTFVPNVVLVISSKIPTSIPSMASPVPQDRWFLDKHIELVNIIGDSGVGMLTRAMAKELSAASAHECLFVDFRRT</sequence>